<feature type="transmembrane region" description="Helical" evidence="1">
    <location>
        <begin position="74"/>
        <end position="95"/>
    </location>
</feature>
<evidence type="ECO:0000256" key="1">
    <source>
        <dbReference type="SAM" id="Phobius"/>
    </source>
</evidence>
<organism evidence="3 5">
    <name type="scientific">Leptospira bouyouniensis</name>
    <dbReference type="NCBI Taxonomy" id="2484911"/>
    <lineage>
        <taxon>Bacteria</taxon>
        <taxon>Pseudomonadati</taxon>
        <taxon>Spirochaetota</taxon>
        <taxon>Spirochaetia</taxon>
        <taxon>Leptospirales</taxon>
        <taxon>Leptospiraceae</taxon>
        <taxon>Leptospira</taxon>
    </lineage>
</organism>
<evidence type="ECO:0000313" key="5">
    <source>
        <dbReference type="Proteomes" id="UP000297641"/>
    </source>
</evidence>
<evidence type="ECO:0000313" key="2">
    <source>
        <dbReference type="EMBL" id="TGK47238.1"/>
    </source>
</evidence>
<sequence length="136" mass="15591">MLQRLFKHFQPYTIFCIDAFGASISLLVLFAVIIPYQPIFGMPVDALYNLGIFGGVLFFYSNTCFIQRPKQWKLFLVGVILGNLGYCGFSLFLLIKHWNVIQTIGAFYFVWEKIVILAIVLYEGFILTKSEESLKA</sequence>
<keyword evidence="1" id="KW-1133">Transmembrane helix</keyword>
<name>A0A7I0HNZ7_9LEPT</name>
<dbReference type="EMBL" id="RQFT01000012">
    <property type="protein sequence ID" value="TGL03415.1"/>
    <property type="molecule type" value="Genomic_DNA"/>
</dbReference>
<keyword evidence="1" id="KW-0472">Membrane</keyword>
<feature type="transmembrane region" description="Helical" evidence="1">
    <location>
        <begin position="46"/>
        <end position="62"/>
    </location>
</feature>
<proteinExistence type="predicted"/>
<feature type="transmembrane region" description="Helical" evidence="1">
    <location>
        <begin position="12"/>
        <end position="34"/>
    </location>
</feature>
<reference evidence="2" key="1">
    <citation type="submission" date="2018-10" db="EMBL/GenBank/DDBJ databases">
        <authorList>
            <person name="Vincent A.T."/>
            <person name="Schiettekatte O."/>
            <person name="Bourhy P."/>
            <person name="Veyrier F.J."/>
            <person name="Picardeau M."/>
        </authorList>
    </citation>
    <scope>NUCLEOTIDE SEQUENCE</scope>
    <source>
        <strain evidence="2">201800295</strain>
    </source>
</reference>
<keyword evidence="4" id="KW-1185">Reference proteome</keyword>
<dbReference type="RefSeq" id="WP_135741689.1">
    <property type="nucleotide sequence ID" value="NZ_RQFD01000016.1"/>
</dbReference>
<dbReference type="Proteomes" id="UP000297617">
    <property type="component" value="Unassembled WGS sequence"/>
</dbReference>
<comment type="caution">
    <text evidence="3">The sequence shown here is derived from an EMBL/GenBank/DDBJ whole genome shotgun (WGS) entry which is preliminary data.</text>
</comment>
<gene>
    <name evidence="2" type="ORF">EHQ10_18165</name>
    <name evidence="3" type="ORF">EHQ43_16730</name>
</gene>
<accession>A0A7I0HNZ7</accession>
<dbReference type="AlphaFoldDB" id="A0A7I0HNZ7"/>
<feature type="transmembrane region" description="Helical" evidence="1">
    <location>
        <begin position="107"/>
        <end position="127"/>
    </location>
</feature>
<dbReference type="OrthoDB" id="329609at2"/>
<dbReference type="Proteomes" id="UP000297641">
    <property type="component" value="Unassembled WGS sequence"/>
</dbReference>
<evidence type="ECO:0000313" key="3">
    <source>
        <dbReference type="EMBL" id="TGL03415.1"/>
    </source>
</evidence>
<dbReference type="EMBL" id="RQFD01000016">
    <property type="protein sequence ID" value="TGK47238.1"/>
    <property type="molecule type" value="Genomic_DNA"/>
</dbReference>
<reference evidence="3 5" key="2">
    <citation type="journal article" date="2019" name="PLoS Negl. Trop. Dis.">
        <title>Revisiting the worldwide diversity of Leptospira species in the environment.</title>
        <authorList>
            <person name="Vincent A.T."/>
            <person name="Schiettekatte O."/>
            <person name="Bourhy P."/>
            <person name="Veyrier F.J."/>
            <person name="Picardeau M."/>
        </authorList>
    </citation>
    <scope>NUCLEOTIDE SEQUENCE [LARGE SCALE GENOMIC DNA]</scope>
    <source>
        <strain evidence="3 5">201800273</strain>
        <strain evidence="2">201800295</strain>
    </source>
</reference>
<protein>
    <submittedName>
        <fullName evidence="3">Uncharacterized protein</fullName>
    </submittedName>
</protein>
<evidence type="ECO:0000313" key="4">
    <source>
        <dbReference type="Proteomes" id="UP000297617"/>
    </source>
</evidence>
<keyword evidence="1" id="KW-0812">Transmembrane</keyword>